<organism evidence="2 3">
    <name type="scientific">Yinghuangia aomiensis</name>
    <dbReference type="NCBI Taxonomy" id="676205"/>
    <lineage>
        <taxon>Bacteria</taxon>
        <taxon>Bacillati</taxon>
        <taxon>Actinomycetota</taxon>
        <taxon>Actinomycetes</taxon>
        <taxon>Kitasatosporales</taxon>
        <taxon>Streptomycetaceae</taxon>
        <taxon>Yinghuangia</taxon>
    </lineage>
</organism>
<sequence>MRERLRRVLLADGSAPARAAALVSLVAALALVLAGSLLLVAVRTGLADQAESVARSRAEAVARDVADGRMPLTGLIPLGDGGLVQVTTADGRVLTASDNLAGHGPVAAYAPPADRRTVTVTVNVPFSAPEPLTGDITHTEPFRIVAIRTDSPTGPMIAYAGASMTPVRTASHALLWVMLPGLPILVAVIAYATHRQTARALPKRAG</sequence>
<keyword evidence="1" id="KW-1133">Transmembrane helix</keyword>
<keyword evidence="1" id="KW-0812">Transmembrane</keyword>
<evidence type="ECO:0000313" key="2">
    <source>
        <dbReference type="EMBL" id="GAA4965971.1"/>
    </source>
</evidence>
<evidence type="ECO:0000256" key="1">
    <source>
        <dbReference type="SAM" id="Phobius"/>
    </source>
</evidence>
<name>A0ABP9HB04_9ACTN</name>
<accession>A0ABP9HB04</accession>
<gene>
    <name evidence="2" type="ORF">GCM10023205_33060</name>
</gene>
<dbReference type="Proteomes" id="UP001500466">
    <property type="component" value="Unassembled WGS sequence"/>
</dbReference>
<keyword evidence="1" id="KW-0472">Membrane</keyword>
<dbReference type="EMBL" id="BAABHS010000010">
    <property type="protein sequence ID" value="GAA4965971.1"/>
    <property type="molecule type" value="Genomic_DNA"/>
</dbReference>
<dbReference type="RefSeq" id="WP_345676240.1">
    <property type="nucleotide sequence ID" value="NZ_BAABHS010000010.1"/>
</dbReference>
<protein>
    <submittedName>
        <fullName evidence="2">Uncharacterized protein</fullName>
    </submittedName>
</protein>
<evidence type="ECO:0000313" key="3">
    <source>
        <dbReference type="Proteomes" id="UP001500466"/>
    </source>
</evidence>
<feature type="transmembrane region" description="Helical" evidence="1">
    <location>
        <begin position="173"/>
        <end position="194"/>
    </location>
</feature>
<proteinExistence type="predicted"/>
<keyword evidence="3" id="KW-1185">Reference proteome</keyword>
<comment type="caution">
    <text evidence="2">The sequence shown here is derived from an EMBL/GenBank/DDBJ whole genome shotgun (WGS) entry which is preliminary data.</text>
</comment>
<reference evidence="3" key="1">
    <citation type="journal article" date="2019" name="Int. J. Syst. Evol. Microbiol.">
        <title>The Global Catalogue of Microorganisms (GCM) 10K type strain sequencing project: providing services to taxonomists for standard genome sequencing and annotation.</title>
        <authorList>
            <consortium name="The Broad Institute Genomics Platform"/>
            <consortium name="The Broad Institute Genome Sequencing Center for Infectious Disease"/>
            <person name="Wu L."/>
            <person name="Ma J."/>
        </authorList>
    </citation>
    <scope>NUCLEOTIDE SEQUENCE [LARGE SCALE GENOMIC DNA]</scope>
    <source>
        <strain evidence="3">JCM 17986</strain>
    </source>
</reference>